<dbReference type="GO" id="GO:0016810">
    <property type="term" value="F:hydrolase activity, acting on carbon-nitrogen (but not peptide) bonds"/>
    <property type="evidence" value="ECO:0007669"/>
    <property type="project" value="InterPro"/>
</dbReference>
<dbReference type="Proteomes" id="UP001321786">
    <property type="component" value="Chromosome"/>
</dbReference>
<evidence type="ECO:0000259" key="1">
    <source>
        <dbReference type="Pfam" id="PF01979"/>
    </source>
</evidence>
<keyword evidence="3" id="KW-1185">Reference proteome</keyword>
<reference evidence="2 3" key="1">
    <citation type="submission" date="2023-08" db="EMBL/GenBank/DDBJ databases">
        <title>Helicovermis profunda gen. nov., sp. nov., a novel mesophilic, fermentative bacterium within the Bacillota from a deep-sea hydrothermal vent chimney.</title>
        <authorList>
            <person name="Miyazaki U."/>
            <person name="Mizutani D."/>
            <person name="Hashimoto Y."/>
            <person name="Tame A."/>
            <person name="Sawayama S."/>
            <person name="Miyazaki J."/>
            <person name="Takai K."/>
            <person name="Nakagawa S."/>
        </authorList>
    </citation>
    <scope>NUCLEOTIDE SEQUENCE [LARGE SCALE GENOMIC DNA]</scope>
    <source>
        <strain evidence="2 3">S502</strain>
    </source>
</reference>
<dbReference type="SUPFAM" id="SSF51556">
    <property type="entry name" value="Metallo-dependent hydrolases"/>
    <property type="match status" value="1"/>
</dbReference>
<dbReference type="CDD" id="cd01309">
    <property type="entry name" value="Met_dep_hydrolase_C"/>
    <property type="match status" value="1"/>
</dbReference>
<dbReference type="KEGG" id="hprf:HLPR_02470"/>
<dbReference type="RefSeq" id="WP_338536276.1">
    <property type="nucleotide sequence ID" value="NZ_AP028654.1"/>
</dbReference>
<name>A0AAU9E075_9FIRM</name>
<dbReference type="PANTHER" id="PTHR43135:SF3">
    <property type="entry name" value="ALPHA-D-RIBOSE 1-METHYLPHOSPHONATE 5-TRIPHOSPHATE DIPHOSPHATASE"/>
    <property type="match status" value="1"/>
</dbReference>
<proteinExistence type="predicted"/>
<dbReference type="EMBL" id="AP028654">
    <property type="protein sequence ID" value="BEP27916.1"/>
    <property type="molecule type" value="Genomic_DNA"/>
</dbReference>
<dbReference type="SUPFAM" id="SSF51338">
    <property type="entry name" value="Composite domain of metallo-dependent hydrolases"/>
    <property type="match status" value="1"/>
</dbReference>
<accession>A0AAU9E075</accession>
<dbReference type="Pfam" id="PF01979">
    <property type="entry name" value="Amidohydro_1"/>
    <property type="match status" value="1"/>
</dbReference>
<gene>
    <name evidence="2" type="ORF">HLPR_02470</name>
</gene>
<dbReference type="InterPro" id="IPR051781">
    <property type="entry name" value="Metallo-dep_Hydrolase"/>
</dbReference>
<dbReference type="AlphaFoldDB" id="A0AAU9E075"/>
<dbReference type="Gene3D" id="3.20.20.140">
    <property type="entry name" value="Metal-dependent hydrolases"/>
    <property type="match status" value="1"/>
</dbReference>
<evidence type="ECO:0000313" key="2">
    <source>
        <dbReference type="EMBL" id="BEP27916.1"/>
    </source>
</evidence>
<dbReference type="InterPro" id="IPR032466">
    <property type="entry name" value="Metal_Hydrolase"/>
</dbReference>
<feature type="domain" description="Amidohydrolase-related" evidence="1">
    <location>
        <begin position="285"/>
        <end position="382"/>
    </location>
</feature>
<dbReference type="InterPro" id="IPR011059">
    <property type="entry name" value="Metal-dep_hydrolase_composite"/>
</dbReference>
<sequence length="385" mass="41943">MLLIKNGKIITMEGEILEKASLLIEDGKIKEIGLNISEEDAKEVIDASGKLVLPGFVEAHCHLGMWEDAIGFEGADGNEMTNPITPELRAIDAINPMDRTFEEALEGGVTSCATGPGSANVIGGQFAAIKTYGKRIDDMIIKAPLAMKCAFGENPKRVYSDKKTSPNTRMAIASELRNTLFKAFEYRDKLEEGKKDSSKKPGFDFKMHSLLPLVNGEIPLKAHAHRADDILTSIRIAKEFNLGLTLDHCTEGHLIADELVKEGYNAIVGPSFGDRSKFELKNLTFDTPSILSKAGVKIAIMTDSPVVPLQYLPLLASLAVKNGLDEMEALKAITINAAQIIGIDDKVGSLKVGKDADVVIWDNHPFDIMSSVEYTIINGKIVYNK</sequence>
<dbReference type="Gene3D" id="2.30.40.10">
    <property type="entry name" value="Urease, subunit C, domain 1"/>
    <property type="match status" value="1"/>
</dbReference>
<organism evidence="2 3">
    <name type="scientific">Helicovermis profundi</name>
    <dbReference type="NCBI Taxonomy" id="3065157"/>
    <lineage>
        <taxon>Bacteria</taxon>
        <taxon>Bacillati</taxon>
        <taxon>Bacillota</taxon>
        <taxon>Clostridia</taxon>
        <taxon>Helicovermis</taxon>
    </lineage>
</organism>
<protein>
    <submittedName>
        <fullName evidence="2">Amidohydrolase</fullName>
    </submittedName>
</protein>
<evidence type="ECO:0000313" key="3">
    <source>
        <dbReference type="Proteomes" id="UP001321786"/>
    </source>
</evidence>
<dbReference type="InterPro" id="IPR006680">
    <property type="entry name" value="Amidohydro-rel"/>
</dbReference>
<dbReference type="PANTHER" id="PTHR43135">
    <property type="entry name" value="ALPHA-D-RIBOSE 1-METHYLPHOSPHONATE 5-TRIPHOSPHATE DIPHOSPHATASE"/>
    <property type="match status" value="1"/>
</dbReference>